<keyword evidence="4" id="KW-1185">Reference proteome</keyword>
<reference evidence="3" key="2">
    <citation type="submission" date="2013-07" db="EMBL/GenBank/DDBJ databases">
        <authorList>
            <consortium name="The Broad Institute Genome Sequencing Platform"/>
            <person name="Cuomo C."/>
            <person name="Litvintseva A."/>
            <person name="Chen Y."/>
            <person name="Heitman J."/>
            <person name="Sun S."/>
            <person name="Springer D."/>
            <person name="Dromer F."/>
            <person name="Young S.K."/>
            <person name="Zeng Q."/>
            <person name="Gargeya S."/>
            <person name="Fitzgerald M."/>
            <person name="Abouelleil A."/>
            <person name="Alvarado L."/>
            <person name="Berlin A.M."/>
            <person name="Chapman S.B."/>
            <person name="Dewar J."/>
            <person name="Goldberg J."/>
            <person name="Griggs A."/>
            <person name="Gujja S."/>
            <person name="Hansen M."/>
            <person name="Howarth C."/>
            <person name="Imamovic A."/>
            <person name="Larimer J."/>
            <person name="McCowan C."/>
            <person name="Murphy C."/>
            <person name="Pearson M."/>
            <person name="Priest M."/>
            <person name="Roberts A."/>
            <person name="Saif S."/>
            <person name="Shea T."/>
            <person name="Sykes S."/>
            <person name="Wortman J."/>
            <person name="Nusbaum C."/>
            <person name="Birren B."/>
        </authorList>
    </citation>
    <scope>NUCLEOTIDE SEQUENCE</scope>
    <source>
        <strain evidence="3">CBS 10118</strain>
    </source>
</reference>
<feature type="compositionally biased region" description="Basic and acidic residues" evidence="1">
    <location>
        <begin position="1"/>
        <end position="32"/>
    </location>
</feature>
<dbReference type="Proteomes" id="UP000092730">
    <property type="component" value="Chromosome 1"/>
</dbReference>
<dbReference type="GeneID" id="30205379"/>
<dbReference type="AlphaFoldDB" id="A0A1B9GEM2"/>
<dbReference type="OrthoDB" id="10593888at2759"/>
<dbReference type="EMBL" id="CP144541">
    <property type="protein sequence ID" value="WVW80309.1"/>
    <property type="molecule type" value="Genomic_DNA"/>
</dbReference>
<evidence type="ECO:0000313" key="3">
    <source>
        <dbReference type="EMBL" id="WVW80309.1"/>
    </source>
</evidence>
<reference evidence="3" key="4">
    <citation type="submission" date="2024-02" db="EMBL/GenBank/DDBJ databases">
        <title>Comparative genomics of Cryptococcus and Kwoniella reveals pathogenesis evolution and contrasting modes of karyotype evolution via chromosome fusion or intercentromeric recombination.</title>
        <authorList>
            <person name="Coelho M.A."/>
            <person name="David-Palma M."/>
            <person name="Shea T."/>
            <person name="Bowers K."/>
            <person name="McGinley-Smith S."/>
            <person name="Mohammad A.W."/>
            <person name="Gnirke A."/>
            <person name="Yurkov A.M."/>
            <person name="Nowrousian M."/>
            <person name="Sun S."/>
            <person name="Cuomo C.A."/>
            <person name="Heitman J."/>
        </authorList>
    </citation>
    <scope>NUCLEOTIDE SEQUENCE</scope>
    <source>
        <strain evidence="3">CBS 10118</strain>
    </source>
</reference>
<accession>A0A1B9GEM2</accession>
<name>A0A1B9GEM2_9TREE</name>
<evidence type="ECO:0000313" key="2">
    <source>
        <dbReference type="EMBL" id="OCF29474.1"/>
    </source>
</evidence>
<dbReference type="VEuPathDB" id="FungiDB:I302_00980"/>
<evidence type="ECO:0000256" key="1">
    <source>
        <dbReference type="SAM" id="MobiDB-lite"/>
    </source>
</evidence>
<reference evidence="2" key="1">
    <citation type="submission" date="2013-07" db="EMBL/GenBank/DDBJ databases">
        <title>The Genome Sequence of Cryptococcus bestiolae CBS10118.</title>
        <authorList>
            <consortium name="The Broad Institute Genome Sequencing Platform"/>
            <person name="Cuomo C."/>
            <person name="Litvintseva A."/>
            <person name="Chen Y."/>
            <person name="Heitman J."/>
            <person name="Sun S."/>
            <person name="Springer D."/>
            <person name="Dromer F."/>
            <person name="Young S.K."/>
            <person name="Zeng Q."/>
            <person name="Gargeya S."/>
            <person name="Fitzgerald M."/>
            <person name="Abouelleil A."/>
            <person name="Alvarado L."/>
            <person name="Berlin A.M."/>
            <person name="Chapman S.B."/>
            <person name="Dewar J."/>
            <person name="Goldberg J."/>
            <person name="Griggs A."/>
            <person name="Gujja S."/>
            <person name="Hansen M."/>
            <person name="Howarth C."/>
            <person name="Imamovic A."/>
            <person name="Larimer J."/>
            <person name="McCowan C."/>
            <person name="Murphy C."/>
            <person name="Pearson M."/>
            <person name="Priest M."/>
            <person name="Roberts A."/>
            <person name="Saif S."/>
            <person name="Shea T."/>
            <person name="Sykes S."/>
            <person name="Wortman J."/>
            <person name="Nusbaum C."/>
            <person name="Birren B."/>
        </authorList>
    </citation>
    <scope>NUCLEOTIDE SEQUENCE [LARGE SCALE GENOMIC DNA]</scope>
    <source>
        <strain evidence="2">CBS 10118</strain>
    </source>
</reference>
<feature type="compositionally biased region" description="Basic and acidic residues" evidence="1">
    <location>
        <begin position="174"/>
        <end position="191"/>
    </location>
</feature>
<sequence length="191" mass="21748">MSEKQSLKSKEKIKPIKEKAESAYTLEKRAKPESGIATNMDKLSSSAKNDKRSNKSTKESKHPVNRDRRRKQATSRSIIDEEMQALCRGLGKMGLDPSMENRDEEGWLDKTADPPEEADESTCEYLDWDSPGVMFTGRIPYEHEPSLGVPIPHSQDDLLVFRSVDSRIEDDDTEIRPVESEIREPRSGIRE</sequence>
<feature type="compositionally biased region" description="Basic and acidic residues" evidence="1">
    <location>
        <begin position="99"/>
        <end position="113"/>
    </location>
</feature>
<feature type="region of interest" description="Disordered" evidence="1">
    <location>
        <begin position="1"/>
        <end position="127"/>
    </location>
</feature>
<gene>
    <name evidence="2" type="ORF">I302_00980</name>
    <name evidence="3" type="ORF">I302_102288</name>
</gene>
<dbReference type="RefSeq" id="XP_019050544.1">
    <property type="nucleotide sequence ID" value="XM_019187666.1"/>
</dbReference>
<dbReference type="KEGG" id="kbi:30205379"/>
<evidence type="ECO:0000313" key="4">
    <source>
        <dbReference type="Proteomes" id="UP000092730"/>
    </source>
</evidence>
<organism evidence="2">
    <name type="scientific">Kwoniella bestiolae CBS 10118</name>
    <dbReference type="NCBI Taxonomy" id="1296100"/>
    <lineage>
        <taxon>Eukaryota</taxon>
        <taxon>Fungi</taxon>
        <taxon>Dikarya</taxon>
        <taxon>Basidiomycota</taxon>
        <taxon>Agaricomycotina</taxon>
        <taxon>Tremellomycetes</taxon>
        <taxon>Tremellales</taxon>
        <taxon>Cryptococcaceae</taxon>
        <taxon>Kwoniella</taxon>
    </lineage>
</organism>
<feature type="region of interest" description="Disordered" evidence="1">
    <location>
        <begin position="169"/>
        <end position="191"/>
    </location>
</feature>
<dbReference type="EMBL" id="KI894018">
    <property type="protein sequence ID" value="OCF29474.1"/>
    <property type="molecule type" value="Genomic_DNA"/>
</dbReference>
<protein>
    <submittedName>
        <fullName evidence="2">Uncharacterized protein</fullName>
    </submittedName>
</protein>
<reference evidence="2" key="3">
    <citation type="submission" date="2014-01" db="EMBL/GenBank/DDBJ databases">
        <title>Evolution of pathogenesis and genome organization in the Tremellales.</title>
        <authorList>
            <person name="Cuomo C."/>
            <person name="Litvintseva A."/>
            <person name="Heitman J."/>
            <person name="Chen Y."/>
            <person name="Sun S."/>
            <person name="Springer D."/>
            <person name="Dromer F."/>
            <person name="Young S."/>
            <person name="Zeng Q."/>
            <person name="Chapman S."/>
            <person name="Gujja S."/>
            <person name="Saif S."/>
            <person name="Birren B."/>
        </authorList>
    </citation>
    <scope>NUCLEOTIDE SEQUENCE</scope>
    <source>
        <strain evidence="2">CBS 10118</strain>
    </source>
</reference>
<feature type="compositionally biased region" description="Basic and acidic residues" evidence="1">
    <location>
        <begin position="48"/>
        <end position="66"/>
    </location>
</feature>
<proteinExistence type="predicted"/>